<name>A0A1C6SMB2_9ACTN</name>
<evidence type="ECO:0000259" key="1">
    <source>
        <dbReference type="Pfam" id="PF04321"/>
    </source>
</evidence>
<dbReference type="PANTHER" id="PTHR43242:SF1">
    <property type="entry name" value="NAD(P)-BINDING ROSSMANN-FOLD SUPERFAMILY PROTEIN"/>
    <property type="match status" value="1"/>
</dbReference>
<organism evidence="2 3">
    <name type="scientific">Micromonospora pallida</name>
    <dbReference type="NCBI Taxonomy" id="145854"/>
    <lineage>
        <taxon>Bacteria</taxon>
        <taxon>Bacillati</taxon>
        <taxon>Actinomycetota</taxon>
        <taxon>Actinomycetes</taxon>
        <taxon>Micromonosporales</taxon>
        <taxon>Micromonosporaceae</taxon>
        <taxon>Micromonospora</taxon>
    </lineage>
</organism>
<feature type="domain" description="RmlD-like substrate binding" evidence="1">
    <location>
        <begin position="1"/>
        <end position="257"/>
    </location>
</feature>
<proteinExistence type="predicted"/>
<dbReference type="AlphaFoldDB" id="A0A1C6SMB2"/>
<protein>
    <submittedName>
        <fullName evidence="2">dTDP-4-dehydrorhamnose reductase</fullName>
    </submittedName>
</protein>
<evidence type="ECO:0000313" key="3">
    <source>
        <dbReference type="Proteomes" id="UP000198959"/>
    </source>
</evidence>
<dbReference type="Proteomes" id="UP000198959">
    <property type="component" value="Unassembled WGS sequence"/>
</dbReference>
<sequence length="271" mass="28331">MTLLVVGASGHLGGELCRRAVAAGERVIGTYHTREPTLAGVESRRLDVRDRAAVRALVTAVRPDAVVGTSYRFDDWAVTADGAAHVALAAAEAGARLVHVSSDAVHGGRAEPYADDEPPSPTFPYGAAKAAAEVTVRSVHPAAALVRTSLILGDRHSKQVRLCLDALAGRATLFTDEVRCPVHVGDLADAVLTLVATDHAGPLNVAGADALSRAELGLLVARRYGLDPIGMKTTTSGNTGRGRPLTVLLDSSRAARLLPVRLRGAHEFLAR</sequence>
<dbReference type="Pfam" id="PF04321">
    <property type="entry name" value="RmlD_sub_bind"/>
    <property type="match status" value="1"/>
</dbReference>
<dbReference type="OrthoDB" id="25118at2"/>
<evidence type="ECO:0000313" key="2">
    <source>
        <dbReference type="EMBL" id="SCL30664.1"/>
    </source>
</evidence>
<dbReference type="SUPFAM" id="SSF51735">
    <property type="entry name" value="NAD(P)-binding Rossmann-fold domains"/>
    <property type="match status" value="1"/>
</dbReference>
<dbReference type="RefSeq" id="WP_091644836.1">
    <property type="nucleotide sequence ID" value="NZ_FMHW01000002.1"/>
</dbReference>
<gene>
    <name evidence="2" type="ORF">GA0074692_2968</name>
</gene>
<reference evidence="3" key="1">
    <citation type="submission" date="2016-06" db="EMBL/GenBank/DDBJ databases">
        <authorList>
            <person name="Varghese N."/>
            <person name="Submissions Spin"/>
        </authorList>
    </citation>
    <scope>NUCLEOTIDE SEQUENCE [LARGE SCALE GENOMIC DNA]</scope>
    <source>
        <strain evidence="3">DSM 43817</strain>
    </source>
</reference>
<keyword evidence="3" id="KW-1185">Reference proteome</keyword>
<dbReference type="InterPro" id="IPR029903">
    <property type="entry name" value="RmlD-like-bd"/>
</dbReference>
<dbReference type="InterPro" id="IPR036291">
    <property type="entry name" value="NAD(P)-bd_dom_sf"/>
</dbReference>
<dbReference type="Gene3D" id="3.40.50.720">
    <property type="entry name" value="NAD(P)-binding Rossmann-like Domain"/>
    <property type="match status" value="1"/>
</dbReference>
<dbReference type="EMBL" id="FMHW01000002">
    <property type="protein sequence ID" value="SCL30664.1"/>
    <property type="molecule type" value="Genomic_DNA"/>
</dbReference>
<accession>A0A1C6SMB2</accession>
<dbReference type="STRING" id="145854.GA0074692_2968"/>
<dbReference type="PANTHER" id="PTHR43242">
    <property type="entry name" value="NAD(P)-BINDING ROSSMANN-FOLD SUPERFAMILY PROTEIN"/>
    <property type="match status" value="1"/>
</dbReference>